<dbReference type="Proteomes" id="UP000008021">
    <property type="component" value="Chromosome 10"/>
</dbReference>
<feature type="region of interest" description="Disordered" evidence="1">
    <location>
        <begin position="144"/>
        <end position="262"/>
    </location>
</feature>
<evidence type="ECO:0000313" key="3">
    <source>
        <dbReference type="Proteomes" id="UP000008021"/>
    </source>
</evidence>
<organism evidence="2">
    <name type="scientific">Oryza meridionalis</name>
    <dbReference type="NCBI Taxonomy" id="40149"/>
    <lineage>
        <taxon>Eukaryota</taxon>
        <taxon>Viridiplantae</taxon>
        <taxon>Streptophyta</taxon>
        <taxon>Embryophyta</taxon>
        <taxon>Tracheophyta</taxon>
        <taxon>Spermatophyta</taxon>
        <taxon>Magnoliopsida</taxon>
        <taxon>Liliopsida</taxon>
        <taxon>Poales</taxon>
        <taxon>Poaceae</taxon>
        <taxon>BOP clade</taxon>
        <taxon>Oryzoideae</taxon>
        <taxon>Oryzeae</taxon>
        <taxon>Oryzinae</taxon>
        <taxon>Oryza</taxon>
    </lineage>
</organism>
<evidence type="ECO:0000313" key="2">
    <source>
        <dbReference type="EnsemblPlants" id="OMERI10G07480.1"/>
    </source>
</evidence>
<dbReference type="EnsemblPlants" id="OMERI10G07480.1">
    <property type="protein sequence ID" value="OMERI10G07480.1"/>
    <property type="gene ID" value="OMERI10G07480"/>
</dbReference>
<reference evidence="2" key="2">
    <citation type="submission" date="2018-05" db="EMBL/GenBank/DDBJ databases">
        <title>OmerRS3 (Oryza meridionalis Reference Sequence Version 3).</title>
        <authorList>
            <person name="Zhang J."/>
            <person name="Kudrna D."/>
            <person name="Lee S."/>
            <person name="Talag J."/>
            <person name="Welchert J."/>
            <person name="Wing R.A."/>
        </authorList>
    </citation>
    <scope>NUCLEOTIDE SEQUENCE [LARGE SCALE GENOMIC DNA]</scope>
    <source>
        <strain evidence="2">cv. OR44</strain>
    </source>
</reference>
<protein>
    <submittedName>
        <fullName evidence="2">Uncharacterized protein</fullName>
    </submittedName>
</protein>
<accession>A0A0E0EXX6</accession>
<feature type="compositionally biased region" description="Gly residues" evidence="1">
    <location>
        <begin position="47"/>
        <end position="59"/>
    </location>
</feature>
<feature type="region of interest" description="Disordered" evidence="1">
    <location>
        <begin position="45"/>
        <end position="129"/>
    </location>
</feature>
<dbReference type="AlphaFoldDB" id="A0A0E0EXX6"/>
<feature type="compositionally biased region" description="Low complexity" evidence="1">
    <location>
        <begin position="68"/>
        <end position="78"/>
    </location>
</feature>
<sequence length="262" mass="28928">MTDEVTGDRCDGYDLKRTAVRLMVTDKSQSPLTGQYFRSGRWSAGEAAGGAGWRSGGEGGGRERWRSAGEAAAARSASPKFVEVGSGGRRRRLAVRRRGRWPRTPAVDGQSTGEAAATGSASPKFVEVGSGGRRWRLTVRRRGRWPRTSAVARSASSKLVEAGSSDRLLGDGGRRRQPRAPGGRRRAKEMATRSWEGGGRPRQPVVVGGSDGRWRVDGATADGEWVEARRREKREERRKREDREEEERREEEIRPVGGWWAS</sequence>
<feature type="compositionally biased region" description="Basic residues" evidence="1">
    <location>
        <begin position="175"/>
        <end position="187"/>
    </location>
</feature>
<dbReference type="HOGENOM" id="CLU_1206486_0_0_1"/>
<name>A0A0E0EXX6_9ORYZ</name>
<reference evidence="2" key="1">
    <citation type="submission" date="2015-04" db="UniProtKB">
        <authorList>
            <consortium name="EnsemblPlants"/>
        </authorList>
    </citation>
    <scope>IDENTIFICATION</scope>
</reference>
<feature type="compositionally biased region" description="Basic residues" evidence="1">
    <location>
        <begin position="88"/>
        <end position="101"/>
    </location>
</feature>
<feature type="compositionally biased region" description="Low complexity" evidence="1">
    <location>
        <begin position="111"/>
        <end position="122"/>
    </location>
</feature>
<dbReference type="Gramene" id="OMERI10G07480.1">
    <property type="protein sequence ID" value="OMERI10G07480.1"/>
    <property type="gene ID" value="OMERI10G07480"/>
</dbReference>
<keyword evidence="3" id="KW-1185">Reference proteome</keyword>
<proteinExistence type="predicted"/>
<evidence type="ECO:0000256" key="1">
    <source>
        <dbReference type="SAM" id="MobiDB-lite"/>
    </source>
</evidence>
<feature type="compositionally biased region" description="Basic and acidic residues" evidence="1">
    <location>
        <begin position="226"/>
        <end position="242"/>
    </location>
</feature>